<dbReference type="EMBL" id="PFQB01000110">
    <property type="protein sequence ID" value="PJA12540.1"/>
    <property type="molecule type" value="Genomic_DNA"/>
</dbReference>
<dbReference type="Proteomes" id="UP000228952">
    <property type="component" value="Unassembled WGS sequence"/>
</dbReference>
<dbReference type="Pfam" id="PF01196">
    <property type="entry name" value="Ribosomal_L17"/>
    <property type="match status" value="1"/>
</dbReference>
<dbReference type="SUPFAM" id="SSF64263">
    <property type="entry name" value="Prokaryotic ribosomal protein L17"/>
    <property type="match status" value="1"/>
</dbReference>
<protein>
    <recommendedName>
        <fullName evidence="1">50S ribosomal protein L17</fullName>
    </recommendedName>
</protein>
<sequence>MRKRVKRLNLNQSSRSHDKALIKNLFTSLVMYGKVTTTKPRAQALRAYACNKVFAFKRLGTSLESKRWIKAEVSTYKYSKRVTEKLKGFDEKFAVTTAMTKPRGGDNAPQYEVSIINYDATKTNEQ</sequence>
<dbReference type="GO" id="GO:0006412">
    <property type="term" value="P:translation"/>
    <property type="evidence" value="ECO:0007669"/>
    <property type="project" value="InterPro"/>
</dbReference>
<proteinExistence type="predicted"/>
<dbReference type="GO" id="GO:0005840">
    <property type="term" value="C:ribosome"/>
    <property type="evidence" value="ECO:0007669"/>
    <property type="project" value="InterPro"/>
</dbReference>
<dbReference type="AlphaFoldDB" id="A0A2M7W0Y1"/>
<organism evidence="2 3">
    <name type="scientific">Candidatus Dojkabacteria bacterium CG_4_10_14_0_2_um_filter_Dojkabacteria_WS6_41_15</name>
    <dbReference type="NCBI Taxonomy" id="2014249"/>
    <lineage>
        <taxon>Bacteria</taxon>
        <taxon>Candidatus Dojkabacteria</taxon>
    </lineage>
</organism>
<reference evidence="3" key="1">
    <citation type="submission" date="2017-09" db="EMBL/GenBank/DDBJ databases">
        <title>Depth-based differentiation of microbial function through sediment-hosted aquifers and enrichment of novel symbionts in the deep terrestrial subsurface.</title>
        <authorList>
            <person name="Probst A.J."/>
            <person name="Ladd B."/>
            <person name="Jarett J.K."/>
            <person name="Geller-Mcgrath D.E."/>
            <person name="Sieber C.M.K."/>
            <person name="Emerson J.B."/>
            <person name="Anantharaman K."/>
            <person name="Thomas B.C."/>
            <person name="Malmstrom R."/>
            <person name="Stieglmeier M."/>
            <person name="Klingl A."/>
            <person name="Woyke T."/>
            <person name="Ryan C.M."/>
            <person name="Banfield J.F."/>
        </authorList>
    </citation>
    <scope>NUCLEOTIDE SEQUENCE [LARGE SCALE GENOMIC DNA]</scope>
</reference>
<evidence type="ECO:0000313" key="2">
    <source>
        <dbReference type="EMBL" id="PJA12540.1"/>
    </source>
</evidence>
<accession>A0A2M7W0Y1</accession>
<gene>
    <name evidence="2" type="ORF">COX64_04495</name>
</gene>
<evidence type="ECO:0000256" key="1">
    <source>
        <dbReference type="ARBA" id="ARBA00035494"/>
    </source>
</evidence>
<comment type="caution">
    <text evidence="2">The sequence shown here is derived from an EMBL/GenBank/DDBJ whole genome shotgun (WGS) entry which is preliminary data.</text>
</comment>
<dbReference type="InterPro" id="IPR036373">
    <property type="entry name" value="Ribosomal_bL17_sf"/>
</dbReference>
<dbReference type="GO" id="GO:0003735">
    <property type="term" value="F:structural constituent of ribosome"/>
    <property type="evidence" value="ECO:0007669"/>
    <property type="project" value="InterPro"/>
</dbReference>
<dbReference type="Gene3D" id="3.90.1030.10">
    <property type="entry name" value="Ribosomal protein L17"/>
    <property type="match status" value="1"/>
</dbReference>
<dbReference type="InterPro" id="IPR000456">
    <property type="entry name" value="Ribosomal_bL17"/>
</dbReference>
<name>A0A2M7W0Y1_9BACT</name>
<evidence type="ECO:0000313" key="3">
    <source>
        <dbReference type="Proteomes" id="UP000228952"/>
    </source>
</evidence>